<evidence type="ECO:0000313" key="2">
    <source>
        <dbReference type="Proteomes" id="UP000276133"/>
    </source>
</evidence>
<name>A0A3M7PRT8_BRAPC</name>
<gene>
    <name evidence="1" type="ORF">BpHYR1_010214</name>
</gene>
<accession>A0A3M7PRT8</accession>
<protein>
    <submittedName>
        <fullName evidence="1">Uncharacterized protein</fullName>
    </submittedName>
</protein>
<proteinExistence type="predicted"/>
<organism evidence="1 2">
    <name type="scientific">Brachionus plicatilis</name>
    <name type="common">Marine rotifer</name>
    <name type="synonym">Brachionus muelleri</name>
    <dbReference type="NCBI Taxonomy" id="10195"/>
    <lineage>
        <taxon>Eukaryota</taxon>
        <taxon>Metazoa</taxon>
        <taxon>Spiralia</taxon>
        <taxon>Gnathifera</taxon>
        <taxon>Rotifera</taxon>
        <taxon>Eurotatoria</taxon>
        <taxon>Monogononta</taxon>
        <taxon>Pseudotrocha</taxon>
        <taxon>Ploima</taxon>
        <taxon>Brachionidae</taxon>
        <taxon>Brachionus</taxon>
    </lineage>
</organism>
<keyword evidence="2" id="KW-1185">Reference proteome</keyword>
<comment type="caution">
    <text evidence="1">The sequence shown here is derived from an EMBL/GenBank/DDBJ whole genome shotgun (WGS) entry which is preliminary data.</text>
</comment>
<sequence length="72" mass="8377">MIESQVRQTEMIALTKFQTSKDVFCGFRMVICIIPYLTKFNSFHKSAIRVKASDFDGDFTSNLYSLNSKYYT</sequence>
<evidence type="ECO:0000313" key="1">
    <source>
        <dbReference type="EMBL" id="RNA01743.1"/>
    </source>
</evidence>
<reference evidence="1 2" key="1">
    <citation type="journal article" date="2018" name="Sci. Rep.">
        <title>Genomic signatures of local adaptation to the degree of environmental predictability in rotifers.</title>
        <authorList>
            <person name="Franch-Gras L."/>
            <person name="Hahn C."/>
            <person name="Garcia-Roger E.M."/>
            <person name="Carmona M.J."/>
            <person name="Serra M."/>
            <person name="Gomez A."/>
        </authorList>
    </citation>
    <scope>NUCLEOTIDE SEQUENCE [LARGE SCALE GENOMIC DNA]</scope>
    <source>
        <strain evidence="1">HYR1</strain>
    </source>
</reference>
<dbReference type="EMBL" id="REGN01009189">
    <property type="protein sequence ID" value="RNA01743.1"/>
    <property type="molecule type" value="Genomic_DNA"/>
</dbReference>
<dbReference type="AlphaFoldDB" id="A0A3M7PRT8"/>
<dbReference type="Proteomes" id="UP000276133">
    <property type="component" value="Unassembled WGS sequence"/>
</dbReference>